<dbReference type="InterPro" id="IPR005123">
    <property type="entry name" value="Oxoglu/Fe-dep_dioxygenase_dom"/>
</dbReference>
<feature type="binding site" evidence="5">
    <location>
        <position position="150"/>
    </location>
    <ligand>
        <name>substrate</name>
    </ligand>
</feature>
<dbReference type="STRING" id="549386.SAMN02927923_01271"/>
<keyword evidence="3" id="KW-0560">Oxidoreductase</keyword>
<name>A0A1G5FAH2_9HYPH</name>
<proteinExistence type="predicted"/>
<dbReference type="GO" id="GO:0035516">
    <property type="term" value="F:broad specificity oxidative DNA demethylase activity"/>
    <property type="evidence" value="ECO:0007669"/>
    <property type="project" value="TreeGrafter"/>
</dbReference>
<dbReference type="GO" id="GO:0008198">
    <property type="term" value="F:ferrous iron binding"/>
    <property type="evidence" value="ECO:0007669"/>
    <property type="project" value="TreeGrafter"/>
</dbReference>
<dbReference type="Gene3D" id="2.60.120.590">
    <property type="entry name" value="Alpha-ketoglutarate-dependent dioxygenase AlkB-like"/>
    <property type="match status" value="1"/>
</dbReference>
<keyword evidence="4 6" id="KW-0408">Iron</keyword>
<evidence type="ECO:0000313" key="9">
    <source>
        <dbReference type="Proteomes" id="UP000199569"/>
    </source>
</evidence>
<dbReference type="InterPro" id="IPR004574">
    <property type="entry name" value="Alkb"/>
</dbReference>
<evidence type="ECO:0000256" key="1">
    <source>
        <dbReference type="ARBA" id="ARBA00022723"/>
    </source>
</evidence>
<feature type="binding site" evidence="5">
    <location>
        <position position="62"/>
    </location>
    <ligand>
        <name>substrate</name>
    </ligand>
</feature>
<protein>
    <submittedName>
        <fullName evidence="8">Alkylated DNA repair protein (DNA oxidative demethylase)</fullName>
    </submittedName>
</protein>
<feature type="binding site" evidence="5">
    <location>
        <begin position="109"/>
        <end position="111"/>
    </location>
    <ligand>
        <name>2-oxoglutarate</name>
        <dbReference type="ChEBI" id="CHEBI:16810"/>
    </ligand>
</feature>
<dbReference type="PANTHER" id="PTHR16557:SF2">
    <property type="entry name" value="NUCLEIC ACID DIOXYGENASE ALKBH1"/>
    <property type="match status" value="1"/>
</dbReference>
<dbReference type="AlphaFoldDB" id="A0A1G5FAH2"/>
<keyword evidence="2" id="KW-0223">Dioxygenase</keyword>
<dbReference type="RefSeq" id="WP_091131879.1">
    <property type="nucleotide sequence ID" value="NZ_FMVJ01000003.1"/>
</dbReference>
<keyword evidence="8" id="KW-0808">Transferase</keyword>
<dbReference type="OrthoDB" id="9796932at2"/>
<evidence type="ECO:0000256" key="3">
    <source>
        <dbReference type="ARBA" id="ARBA00023002"/>
    </source>
</evidence>
<dbReference type="Proteomes" id="UP000199569">
    <property type="component" value="Unassembled WGS sequence"/>
</dbReference>
<feature type="binding site" evidence="6">
    <location>
        <position position="120"/>
    </location>
    <ligand>
        <name>Fe cation</name>
        <dbReference type="ChEBI" id="CHEBI:24875"/>
        <note>catalytic</note>
    </ligand>
</feature>
<evidence type="ECO:0000259" key="7">
    <source>
        <dbReference type="PROSITE" id="PS51471"/>
    </source>
</evidence>
<keyword evidence="1 6" id="KW-0479">Metal-binding</keyword>
<dbReference type="GO" id="GO:0005737">
    <property type="term" value="C:cytoplasm"/>
    <property type="evidence" value="ECO:0007669"/>
    <property type="project" value="TreeGrafter"/>
</dbReference>
<dbReference type="GO" id="GO:0032259">
    <property type="term" value="P:methylation"/>
    <property type="evidence" value="ECO:0007669"/>
    <property type="project" value="UniProtKB-KW"/>
</dbReference>
<dbReference type="SUPFAM" id="SSF51197">
    <property type="entry name" value="Clavaminate synthase-like"/>
    <property type="match status" value="1"/>
</dbReference>
<evidence type="ECO:0000256" key="4">
    <source>
        <dbReference type="ARBA" id="ARBA00023004"/>
    </source>
</evidence>
<dbReference type="EMBL" id="FMVJ01000003">
    <property type="protein sequence ID" value="SCY35890.1"/>
    <property type="molecule type" value="Genomic_DNA"/>
</dbReference>
<feature type="binding site" evidence="6">
    <location>
        <position position="176"/>
    </location>
    <ligand>
        <name>Fe cation</name>
        <dbReference type="ChEBI" id="CHEBI:24875"/>
        <note>catalytic</note>
    </ligand>
</feature>
<dbReference type="PROSITE" id="PS51471">
    <property type="entry name" value="FE2OG_OXY"/>
    <property type="match status" value="1"/>
</dbReference>
<accession>A0A1G5FAH2</accession>
<evidence type="ECO:0000256" key="6">
    <source>
        <dbReference type="PIRSR" id="PIRSR604574-2"/>
    </source>
</evidence>
<evidence type="ECO:0000256" key="2">
    <source>
        <dbReference type="ARBA" id="ARBA00022964"/>
    </source>
</evidence>
<feature type="binding site" evidence="5">
    <location>
        <begin position="194"/>
        <end position="200"/>
    </location>
    <ligand>
        <name>2-oxoglutarate</name>
        <dbReference type="ChEBI" id="CHEBI:16810"/>
    </ligand>
</feature>
<dbReference type="GO" id="GO:0008168">
    <property type="term" value="F:methyltransferase activity"/>
    <property type="evidence" value="ECO:0007669"/>
    <property type="project" value="UniProtKB-KW"/>
</dbReference>
<organism evidence="8 9">
    <name type="scientific">Microvirga guangxiensis</name>
    <dbReference type="NCBI Taxonomy" id="549386"/>
    <lineage>
        <taxon>Bacteria</taxon>
        <taxon>Pseudomonadati</taxon>
        <taxon>Pseudomonadota</taxon>
        <taxon>Alphaproteobacteria</taxon>
        <taxon>Hyphomicrobiales</taxon>
        <taxon>Methylobacteriaceae</taxon>
        <taxon>Microvirga</taxon>
    </lineage>
</organism>
<dbReference type="InterPro" id="IPR027450">
    <property type="entry name" value="AlkB-like"/>
</dbReference>
<feature type="binding site" evidence="5">
    <location>
        <begin position="69"/>
        <end position="71"/>
    </location>
    <ligand>
        <name>substrate</name>
    </ligand>
</feature>
<gene>
    <name evidence="8" type="ORF">SAMN02927923_01271</name>
</gene>
<evidence type="ECO:0000313" key="8">
    <source>
        <dbReference type="EMBL" id="SCY35890.1"/>
    </source>
</evidence>
<feature type="binding site" evidence="5">
    <location>
        <position position="124"/>
    </location>
    <ligand>
        <name>substrate</name>
    </ligand>
</feature>
<feature type="domain" description="Fe2OG dioxygenase" evidence="7">
    <location>
        <begin position="102"/>
        <end position="203"/>
    </location>
</feature>
<dbReference type="GO" id="GO:0035513">
    <property type="term" value="P:oxidative RNA demethylation"/>
    <property type="evidence" value="ECO:0007669"/>
    <property type="project" value="TreeGrafter"/>
</dbReference>
<dbReference type="PANTHER" id="PTHR16557">
    <property type="entry name" value="ALKYLATED DNA REPAIR PROTEIN ALKB-RELATED"/>
    <property type="match status" value="1"/>
</dbReference>
<dbReference type="Pfam" id="PF13532">
    <property type="entry name" value="2OG-FeII_Oxy_2"/>
    <property type="match status" value="1"/>
</dbReference>
<sequence>MTAITLAPGLTYYPDYLDRPAQEQLLQSVREITKAAPLFTPRMPRTGKPFSVRMTNCGRLGWVSDTDGYRYQPTHPETGRPWPAMPAQALQAWKELSGYPHPPDACLINYYDLKARMGLHQDKDEAEFDAPVVSLSLGDTALFRYGGLERKNPTRSVRLKSGDAIVFGGPARLIHHGIDRLIPHSSDLLSHAGRLNLTLRKVEKPL</sequence>
<dbReference type="GO" id="GO:0035515">
    <property type="term" value="F:oxidative RNA demethylase activity"/>
    <property type="evidence" value="ECO:0007669"/>
    <property type="project" value="TreeGrafter"/>
</dbReference>
<keyword evidence="8" id="KW-0489">Methyltransferase</keyword>
<dbReference type="InterPro" id="IPR037151">
    <property type="entry name" value="AlkB-like_sf"/>
</dbReference>
<comment type="cofactor">
    <cofactor evidence="6">
        <name>Fe(2+)</name>
        <dbReference type="ChEBI" id="CHEBI:29033"/>
    </cofactor>
    <text evidence="6">Binds 1 Fe(2+) ion per subunit.</text>
</comment>
<reference evidence="8 9" key="1">
    <citation type="submission" date="2016-10" db="EMBL/GenBank/DDBJ databases">
        <authorList>
            <person name="de Groot N.N."/>
        </authorList>
    </citation>
    <scope>NUCLEOTIDE SEQUENCE [LARGE SCALE GENOMIC DNA]</scope>
    <source>
        <strain evidence="8 9">CGMCC 1.7666</strain>
    </source>
</reference>
<evidence type="ECO:0000256" key="5">
    <source>
        <dbReference type="PIRSR" id="PIRSR604574-1"/>
    </source>
</evidence>
<keyword evidence="9" id="KW-1185">Reference proteome</keyword>
<feature type="binding site" evidence="6">
    <location>
        <position position="122"/>
    </location>
    <ligand>
        <name>Fe cation</name>
        <dbReference type="ChEBI" id="CHEBI:24875"/>
        <note>catalytic</note>
    </ligand>
</feature>